<gene>
    <name evidence="1" type="ORF">IEE_05482</name>
</gene>
<dbReference type="Proteomes" id="UP000006600">
    <property type="component" value="Unassembled WGS sequence"/>
</dbReference>
<proteinExistence type="predicted"/>
<dbReference type="EMBL" id="AHDJ01000073">
    <property type="protein sequence ID" value="EJQ36006.1"/>
    <property type="molecule type" value="Genomic_DNA"/>
</dbReference>
<dbReference type="AlphaFoldDB" id="J7ZHV3"/>
<organism evidence="1 2">
    <name type="scientific">Bacillus cereus BAG5X1-1</name>
    <dbReference type="NCBI Taxonomy" id="1053189"/>
    <lineage>
        <taxon>Bacteria</taxon>
        <taxon>Bacillati</taxon>
        <taxon>Bacillota</taxon>
        <taxon>Bacilli</taxon>
        <taxon>Bacillales</taxon>
        <taxon>Bacillaceae</taxon>
        <taxon>Bacillus</taxon>
        <taxon>Bacillus cereus group</taxon>
    </lineage>
</organism>
<evidence type="ECO:0000313" key="2">
    <source>
        <dbReference type="Proteomes" id="UP000006600"/>
    </source>
</evidence>
<dbReference type="RefSeq" id="WP_002107403.1">
    <property type="nucleotide sequence ID" value="NZ_JH792001.1"/>
</dbReference>
<comment type="caution">
    <text evidence="1">The sequence shown here is derived from an EMBL/GenBank/DDBJ whole genome shotgun (WGS) entry which is preliminary data.</text>
</comment>
<reference evidence="1 2" key="1">
    <citation type="submission" date="2012-04" db="EMBL/GenBank/DDBJ databases">
        <title>The Genome Sequence of Bacillus cereus BAG5X1-1.</title>
        <authorList>
            <consortium name="The Broad Institute Genome Sequencing Platform"/>
            <consortium name="The Broad Institute Genome Sequencing Center for Infectious Disease"/>
            <person name="Feldgarden M."/>
            <person name="Van der Auwera G.A."/>
            <person name="Mahillon J."/>
            <person name="Duprez V."/>
            <person name="Timmery S."/>
            <person name="Mattelet C."/>
            <person name="Dierick K."/>
            <person name="Sun M."/>
            <person name="Yu Z."/>
            <person name="Zhu L."/>
            <person name="Hu X."/>
            <person name="Shank E.B."/>
            <person name="Swiecicka I."/>
            <person name="Hansen B.M."/>
            <person name="Andrup L."/>
            <person name="Young S.K."/>
            <person name="Zeng Q."/>
            <person name="Gargeya S."/>
            <person name="Fitzgerald M."/>
            <person name="Haas B."/>
            <person name="Abouelleil A."/>
            <person name="Alvarado L."/>
            <person name="Arachchi H.M."/>
            <person name="Berlin A."/>
            <person name="Chapman S.B."/>
            <person name="Goldberg J."/>
            <person name="Griggs A."/>
            <person name="Gujja S."/>
            <person name="Hansen M."/>
            <person name="Howarth C."/>
            <person name="Imamovic A."/>
            <person name="Larimer J."/>
            <person name="McCowen C."/>
            <person name="Montmayeur A."/>
            <person name="Murphy C."/>
            <person name="Neiman D."/>
            <person name="Pearson M."/>
            <person name="Priest M."/>
            <person name="Roberts A."/>
            <person name="Saif S."/>
            <person name="Shea T."/>
            <person name="Sisk P."/>
            <person name="Sykes S."/>
            <person name="Wortman J."/>
            <person name="Nusbaum C."/>
            <person name="Birren B."/>
        </authorList>
    </citation>
    <scope>NUCLEOTIDE SEQUENCE [LARGE SCALE GENOMIC DNA]</scope>
    <source>
        <strain evidence="1 2">BAG5X1-1</strain>
    </source>
</reference>
<sequence length="92" mass="11158">MLLSELQPNYDYEKDGIYLIIKLWKKKNHYVEIATDWFDYNSGGKLEWLLVREYKPNSTQKKKYSNYKLKNIHEQVRVVKKIKKKKGKSLCM</sequence>
<dbReference type="PATRIC" id="fig|1053189.3.peg.5583"/>
<dbReference type="Pfam" id="PF17632">
    <property type="entry name" value="DUF5513"/>
    <property type="match status" value="1"/>
</dbReference>
<evidence type="ECO:0000313" key="1">
    <source>
        <dbReference type="EMBL" id="EJQ36006.1"/>
    </source>
</evidence>
<accession>J7ZHV3</accession>
<protein>
    <submittedName>
        <fullName evidence="1">Uncharacterized protein</fullName>
    </submittedName>
</protein>
<dbReference type="HOGENOM" id="CLU_2407163_0_0_9"/>
<name>J7ZHV3_BACCE</name>
<dbReference type="InterPro" id="IPR020265">
    <property type="entry name" value="DUF5513"/>
</dbReference>